<sequence length="143" mass="16175">MGIILSGLMLKVDSVKGVHFHHIFFIMCSQLMSNALEQRGQFLGIQTLPRGPKIAHLLYADDVLIFSHASLSLAKALKGIVEDFCKWPGQRVNFSNSQIVFGKAVRYPMKKKISRMLGFKVVKEMSYLGIKISLSRLKMDDFQ</sequence>
<dbReference type="AlphaFoldDB" id="A0A2I0X169"/>
<dbReference type="EMBL" id="KZ502231">
    <property type="protein sequence ID" value="PKU81668.1"/>
    <property type="molecule type" value="Genomic_DNA"/>
</dbReference>
<organism evidence="1 2">
    <name type="scientific">Dendrobium catenatum</name>
    <dbReference type="NCBI Taxonomy" id="906689"/>
    <lineage>
        <taxon>Eukaryota</taxon>
        <taxon>Viridiplantae</taxon>
        <taxon>Streptophyta</taxon>
        <taxon>Embryophyta</taxon>
        <taxon>Tracheophyta</taxon>
        <taxon>Spermatophyta</taxon>
        <taxon>Magnoliopsida</taxon>
        <taxon>Liliopsida</taxon>
        <taxon>Asparagales</taxon>
        <taxon>Orchidaceae</taxon>
        <taxon>Epidendroideae</taxon>
        <taxon>Malaxideae</taxon>
        <taxon>Dendrobiinae</taxon>
        <taxon>Dendrobium</taxon>
    </lineage>
</organism>
<evidence type="ECO:0000313" key="2">
    <source>
        <dbReference type="Proteomes" id="UP000233837"/>
    </source>
</evidence>
<reference evidence="1 2" key="2">
    <citation type="journal article" date="2017" name="Nature">
        <title>The Apostasia genome and the evolution of orchids.</title>
        <authorList>
            <person name="Zhang G.Q."/>
            <person name="Liu K.W."/>
            <person name="Li Z."/>
            <person name="Lohaus R."/>
            <person name="Hsiao Y.Y."/>
            <person name="Niu S.C."/>
            <person name="Wang J.Y."/>
            <person name="Lin Y.C."/>
            <person name="Xu Q."/>
            <person name="Chen L.J."/>
            <person name="Yoshida K."/>
            <person name="Fujiwara S."/>
            <person name="Wang Z.W."/>
            <person name="Zhang Y.Q."/>
            <person name="Mitsuda N."/>
            <person name="Wang M."/>
            <person name="Liu G.H."/>
            <person name="Pecoraro L."/>
            <person name="Huang H.X."/>
            <person name="Xiao X.J."/>
            <person name="Lin M."/>
            <person name="Wu X.Y."/>
            <person name="Wu W.L."/>
            <person name="Chen Y.Y."/>
            <person name="Chang S.B."/>
            <person name="Sakamoto S."/>
            <person name="Ohme-Takagi M."/>
            <person name="Yagi M."/>
            <person name="Zeng S.J."/>
            <person name="Shen C.Y."/>
            <person name="Yeh C.M."/>
            <person name="Luo Y.B."/>
            <person name="Tsai W.C."/>
            <person name="Van de Peer Y."/>
            <person name="Liu Z.J."/>
        </authorList>
    </citation>
    <scope>NUCLEOTIDE SEQUENCE [LARGE SCALE GENOMIC DNA]</scope>
    <source>
        <tissue evidence="1">The whole plant</tissue>
    </source>
</reference>
<dbReference type="Proteomes" id="UP000233837">
    <property type="component" value="Unassembled WGS sequence"/>
</dbReference>
<reference evidence="1 2" key="1">
    <citation type="journal article" date="2016" name="Sci. Rep.">
        <title>The Dendrobium catenatum Lindl. genome sequence provides insights into polysaccharide synthase, floral development and adaptive evolution.</title>
        <authorList>
            <person name="Zhang G.Q."/>
            <person name="Xu Q."/>
            <person name="Bian C."/>
            <person name="Tsai W.C."/>
            <person name="Yeh C.M."/>
            <person name="Liu K.W."/>
            <person name="Yoshida K."/>
            <person name="Zhang L.S."/>
            <person name="Chang S.B."/>
            <person name="Chen F."/>
            <person name="Shi Y."/>
            <person name="Su Y.Y."/>
            <person name="Zhang Y.Q."/>
            <person name="Chen L.J."/>
            <person name="Yin Y."/>
            <person name="Lin M."/>
            <person name="Huang H."/>
            <person name="Deng H."/>
            <person name="Wang Z.W."/>
            <person name="Zhu S.L."/>
            <person name="Zhao X."/>
            <person name="Deng C."/>
            <person name="Niu S.C."/>
            <person name="Huang J."/>
            <person name="Wang M."/>
            <person name="Liu G.H."/>
            <person name="Yang H.J."/>
            <person name="Xiao X.J."/>
            <person name="Hsiao Y.Y."/>
            <person name="Wu W.L."/>
            <person name="Chen Y.Y."/>
            <person name="Mitsuda N."/>
            <person name="Ohme-Takagi M."/>
            <person name="Luo Y.B."/>
            <person name="Van de Peer Y."/>
            <person name="Liu Z.J."/>
        </authorList>
    </citation>
    <scope>NUCLEOTIDE SEQUENCE [LARGE SCALE GENOMIC DNA]</scope>
    <source>
        <tissue evidence="1">The whole plant</tissue>
    </source>
</reference>
<name>A0A2I0X169_9ASPA</name>
<keyword evidence="2" id="KW-1185">Reference proteome</keyword>
<proteinExistence type="predicted"/>
<protein>
    <submittedName>
        <fullName evidence="1">Uncharacterized protein</fullName>
    </submittedName>
</protein>
<gene>
    <name evidence="1" type="ORF">MA16_Dca019666</name>
</gene>
<accession>A0A2I0X169</accession>
<evidence type="ECO:0000313" key="1">
    <source>
        <dbReference type="EMBL" id="PKU81668.1"/>
    </source>
</evidence>